<accession>A0A5D0QJU2</accession>
<organism evidence="1 3">
    <name type="scientific">Bizionia algoritergicola</name>
    <dbReference type="NCBI Taxonomy" id="291187"/>
    <lineage>
        <taxon>Bacteria</taxon>
        <taxon>Pseudomonadati</taxon>
        <taxon>Bacteroidota</taxon>
        <taxon>Flavobacteriia</taxon>
        <taxon>Flavobacteriales</taxon>
        <taxon>Flavobacteriaceae</taxon>
        <taxon>Bizionia</taxon>
    </lineage>
</organism>
<evidence type="ECO:0000313" key="1">
    <source>
        <dbReference type="EMBL" id="TYB69059.1"/>
    </source>
</evidence>
<keyword evidence="3" id="KW-1185">Reference proteome</keyword>
<dbReference type="OrthoDB" id="9941686at2"/>
<evidence type="ECO:0000313" key="3">
    <source>
        <dbReference type="Proteomes" id="UP000324358"/>
    </source>
</evidence>
<dbReference type="AlphaFoldDB" id="A0A5D0QJU2"/>
<proteinExistence type="predicted"/>
<evidence type="ECO:0000313" key="2">
    <source>
        <dbReference type="EMBL" id="TYB69069.1"/>
    </source>
</evidence>
<reference evidence="1 3" key="1">
    <citation type="submission" date="2019-08" db="EMBL/GenBank/DDBJ databases">
        <title>Genomes of Antarctic Bizionia species.</title>
        <authorList>
            <person name="Bowman J.P."/>
        </authorList>
    </citation>
    <scope>NUCLEOTIDE SEQUENCE [LARGE SCALE GENOMIC DNA]</scope>
    <source>
        <strain evidence="1 3">APA-1</strain>
    </source>
</reference>
<name>A0A5D0QJU2_9FLAO</name>
<dbReference type="RefSeq" id="WP_066257021.1">
    <property type="nucleotide sequence ID" value="NZ_VSKL01000017.1"/>
</dbReference>
<protein>
    <submittedName>
        <fullName evidence="1">Uncharacterized protein</fullName>
    </submittedName>
</protein>
<sequence length="63" mass="7086">MAEQYATIKINIENGECDASVDGHVVDIVEGLAHMLIKSNEMLRFFKAAVEVTELHNNELKKK</sequence>
<comment type="caution">
    <text evidence="1">The sequence shown here is derived from an EMBL/GenBank/DDBJ whole genome shotgun (WGS) entry which is preliminary data.</text>
</comment>
<dbReference type="EMBL" id="VSKL01000018">
    <property type="protein sequence ID" value="TYB69059.1"/>
    <property type="molecule type" value="Genomic_DNA"/>
</dbReference>
<dbReference type="EMBL" id="VSKL01000017">
    <property type="protein sequence ID" value="TYB69069.1"/>
    <property type="molecule type" value="Genomic_DNA"/>
</dbReference>
<gene>
    <name evidence="2" type="ORF">ES675_16255</name>
    <name evidence="1" type="ORF">ES675_16280</name>
</gene>
<dbReference type="Proteomes" id="UP000324358">
    <property type="component" value="Unassembled WGS sequence"/>
</dbReference>